<evidence type="ECO:0000313" key="1">
    <source>
        <dbReference type="EMBL" id="KAJ9118363.1"/>
    </source>
</evidence>
<proteinExistence type="predicted"/>
<dbReference type="EMBL" id="JASBWV010000029">
    <property type="protein sequence ID" value="KAJ9118363.1"/>
    <property type="molecule type" value="Genomic_DNA"/>
</dbReference>
<keyword evidence="2" id="KW-1185">Reference proteome</keyword>
<reference evidence="1" key="1">
    <citation type="submission" date="2023-04" db="EMBL/GenBank/DDBJ databases">
        <title>Draft Genome sequencing of Naganishia species isolated from polar environments using Oxford Nanopore Technology.</title>
        <authorList>
            <person name="Leo P."/>
            <person name="Venkateswaran K."/>
        </authorList>
    </citation>
    <scope>NUCLEOTIDE SEQUENCE</scope>
    <source>
        <strain evidence="1">DBVPG 5303</strain>
    </source>
</reference>
<organism evidence="1 2">
    <name type="scientific">Naganishia onofrii</name>
    <dbReference type="NCBI Taxonomy" id="1851511"/>
    <lineage>
        <taxon>Eukaryota</taxon>
        <taxon>Fungi</taxon>
        <taxon>Dikarya</taxon>
        <taxon>Basidiomycota</taxon>
        <taxon>Agaricomycotina</taxon>
        <taxon>Tremellomycetes</taxon>
        <taxon>Filobasidiales</taxon>
        <taxon>Filobasidiaceae</taxon>
        <taxon>Naganishia</taxon>
    </lineage>
</organism>
<accession>A0ACC2X3K5</accession>
<gene>
    <name evidence="1" type="ORF">QFC24_006191</name>
</gene>
<evidence type="ECO:0000313" key="2">
    <source>
        <dbReference type="Proteomes" id="UP001234202"/>
    </source>
</evidence>
<dbReference type="Proteomes" id="UP001234202">
    <property type="component" value="Unassembled WGS sequence"/>
</dbReference>
<comment type="caution">
    <text evidence="1">The sequence shown here is derived from an EMBL/GenBank/DDBJ whole genome shotgun (WGS) entry which is preliminary data.</text>
</comment>
<name>A0ACC2X3K5_9TREE</name>
<sequence length="342" mass="35542">MSITSPAATIPSEKAEQCPEDHALEKKRYEQDIAAIPTLDRVDEPAPHTTVFPAISTYKAIILVTLVMVSSMMQVATGIGVSITIADIGHDLKIPSGQLQWVASAGSLATACTLLVSGKLADMYGHKPVFVIGCVFGGSMFLGMGLASDKYQLFIFRALGGVAFSGVTPAAIGLIGTTFPEGPAKSRAFAGLGAGAPVGTAIGLVLAGITTQYTPAGWTNIIGSFAVAHLSEQGQGGSIFSTVVAIGGALMLAISTIVSDRVAQQKAASLGVIIEASKTQSSEIPKLALLQGYRAAFWTCFGLSMLAALVVGVLLRKMGTVGRKKQVTPFEEEEQVEEVRIV</sequence>
<protein>
    <submittedName>
        <fullName evidence="1">Uncharacterized protein</fullName>
    </submittedName>
</protein>